<dbReference type="Proteomes" id="UP000002892">
    <property type="component" value="Chromosome"/>
</dbReference>
<dbReference type="InterPro" id="IPR050206">
    <property type="entry name" value="FtsK/SpoIIIE/SftA"/>
</dbReference>
<dbReference type="Pfam" id="PF09397">
    <property type="entry name" value="FtsK_gamma"/>
    <property type="match status" value="1"/>
</dbReference>
<keyword evidence="2 5" id="KW-0547">Nucleotide-binding</keyword>
<feature type="binding site" evidence="5">
    <location>
        <begin position="590"/>
        <end position="597"/>
    </location>
    <ligand>
        <name>ATP</name>
        <dbReference type="ChEBI" id="CHEBI:30616"/>
    </ligand>
</feature>
<gene>
    <name evidence="9" type="ordered locus">Desaci_3019</name>
</gene>
<dbReference type="RefSeq" id="WP_014827921.1">
    <property type="nucleotide sequence ID" value="NC_018068.1"/>
</dbReference>
<evidence type="ECO:0000313" key="9">
    <source>
        <dbReference type="EMBL" id="AFM41928.1"/>
    </source>
</evidence>
<dbReference type="SUPFAM" id="SSF46785">
    <property type="entry name" value="Winged helix' DNA-binding domain"/>
    <property type="match status" value="1"/>
</dbReference>
<dbReference type="PROSITE" id="PS50901">
    <property type="entry name" value="FTSK"/>
    <property type="match status" value="1"/>
</dbReference>
<keyword evidence="7" id="KW-1133">Transmembrane helix</keyword>
<evidence type="ECO:0000256" key="2">
    <source>
        <dbReference type="ARBA" id="ARBA00022741"/>
    </source>
</evidence>
<proteinExistence type="inferred from homology"/>
<evidence type="ECO:0000256" key="4">
    <source>
        <dbReference type="ARBA" id="ARBA00023125"/>
    </source>
</evidence>
<evidence type="ECO:0000256" key="1">
    <source>
        <dbReference type="ARBA" id="ARBA00006474"/>
    </source>
</evidence>
<feature type="transmembrane region" description="Helical" evidence="7">
    <location>
        <begin position="46"/>
        <end position="70"/>
    </location>
</feature>
<dbReference type="InterPro" id="IPR027417">
    <property type="entry name" value="P-loop_NTPase"/>
</dbReference>
<evidence type="ECO:0000259" key="8">
    <source>
        <dbReference type="PROSITE" id="PS50901"/>
    </source>
</evidence>
<dbReference type="Pfam" id="PF17854">
    <property type="entry name" value="FtsK_alpha"/>
    <property type="match status" value="1"/>
</dbReference>
<dbReference type="PANTHER" id="PTHR22683">
    <property type="entry name" value="SPORULATION PROTEIN RELATED"/>
    <property type="match status" value="1"/>
</dbReference>
<evidence type="ECO:0000256" key="5">
    <source>
        <dbReference type="PROSITE-ProRule" id="PRU00289"/>
    </source>
</evidence>
<feature type="domain" description="FtsK" evidence="8">
    <location>
        <begin position="573"/>
        <end position="764"/>
    </location>
</feature>
<dbReference type="SMART" id="SM00382">
    <property type="entry name" value="AAA"/>
    <property type="match status" value="1"/>
</dbReference>
<keyword evidence="10" id="KW-1185">Reference proteome</keyword>
<dbReference type="EMBL" id="CP003639">
    <property type="protein sequence ID" value="AFM41928.1"/>
    <property type="molecule type" value="Genomic_DNA"/>
</dbReference>
<reference evidence="9 10" key="1">
    <citation type="journal article" date="2012" name="J. Bacteriol.">
        <title>Complete genome sequences of Desulfosporosinus orientis DSM765T, Desulfosporosinus youngiae DSM17734T, Desulfosporosinus meridiei DSM13257T, and Desulfosporosinus acidiphilus DSM22704T.</title>
        <authorList>
            <person name="Pester M."/>
            <person name="Brambilla E."/>
            <person name="Alazard D."/>
            <person name="Rattei T."/>
            <person name="Weinmaier T."/>
            <person name="Han J."/>
            <person name="Lucas S."/>
            <person name="Lapidus A."/>
            <person name="Cheng J.F."/>
            <person name="Goodwin L."/>
            <person name="Pitluck S."/>
            <person name="Peters L."/>
            <person name="Ovchinnikova G."/>
            <person name="Teshima H."/>
            <person name="Detter J.C."/>
            <person name="Han C.S."/>
            <person name="Tapia R."/>
            <person name="Land M.L."/>
            <person name="Hauser L."/>
            <person name="Kyrpides N.C."/>
            <person name="Ivanova N.N."/>
            <person name="Pagani I."/>
            <person name="Huntmann M."/>
            <person name="Wei C.L."/>
            <person name="Davenport K.W."/>
            <person name="Daligault H."/>
            <person name="Chain P.S."/>
            <person name="Chen A."/>
            <person name="Mavromatis K."/>
            <person name="Markowitz V."/>
            <person name="Szeto E."/>
            <person name="Mikhailova N."/>
            <person name="Pati A."/>
            <person name="Wagner M."/>
            <person name="Woyke T."/>
            <person name="Ollivier B."/>
            <person name="Klenk H.P."/>
            <person name="Spring S."/>
            <person name="Loy A."/>
        </authorList>
    </citation>
    <scope>NUCLEOTIDE SEQUENCE [LARGE SCALE GENOMIC DNA]</scope>
    <source>
        <strain evidence="10">DSM 22704 / JCM 16185 / SJ4</strain>
    </source>
</reference>
<dbReference type="InterPro" id="IPR041027">
    <property type="entry name" value="FtsK_alpha"/>
</dbReference>
<dbReference type="HOGENOM" id="CLU_001981_12_6_9"/>
<feature type="transmembrane region" description="Helical" evidence="7">
    <location>
        <begin position="12"/>
        <end position="34"/>
    </location>
</feature>
<dbReference type="InterPro" id="IPR036388">
    <property type="entry name" value="WH-like_DNA-bd_sf"/>
</dbReference>
<evidence type="ECO:0000313" key="10">
    <source>
        <dbReference type="Proteomes" id="UP000002892"/>
    </source>
</evidence>
<dbReference type="OrthoDB" id="9807790at2"/>
<dbReference type="PANTHER" id="PTHR22683:SF41">
    <property type="entry name" value="DNA TRANSLOCASE FTSK"/>
    <property type="match status" value="1"/>
</dbReference>
<dbReference type="CDD" id="cd01127">
    <property type="entry name" value="TrwB_TraG_TraD_VirD4"/>
    <property type="match status" value="1"/>
</dbReference>
<dbReference type="SUPFAM" id="SSF52540">
    <property type="entry name" value="P-loop containing nucleoside triphosphate hydrolases"/>
    <property type="match status" value="1"/>
</dbReference>
<dbReference type="Gene3D" id="3.40.50.300">
    <property type="entry name" value="P-loop containing nucleotide triphosphate hydrolases"/>
    <property type="match status" value="1"/>
</dbReference>
<dbReference type="SMART" id="SM00843">
    <property type="entry name" value="Ftsk_gamma"/>
    <property type="match status" value="1"/>
</dbReference>
<organism evidence="9 10">
    <name type="scientific">Desulfosporosinus acidiphilus (strain DSM 22704 / JCM 16185 / SJ4)</name>
    <dbReference type="NCBI Taxonomy" id="646529"/>
    <lineage>
        <taxon>Bacteria</taxon>
        <taxon>Bacillati</taxon>
        <taxon>Bacillota</taxon>
        <taxon>Clostridia</taxon>
        <taxon>Eubacteriales</taxon>
        <taxon>Desulfitobacteriaceae</taxon>
        <taxon>Desulfosporosinus</taxon>
    </lineage>
</organism>
<dbReference type="GO" id="GO:0016020">
    <property type="term" value="C:membrane"/>
    <property type="evidence" value="ECO:0007669"/>
    <property type="project" value="UniProtKB-SubCell"/>
</dbReference>
<dbReference type="GO" id="GO:0005524">
    <property type="term" value="F:ATP binding"/>
    <property type="evidence" value="ECO:0007669"/>
    <property type="project" value="UniProtKB-UniRule"/>
</dbReference>
<evidence type="ECO:0000256" key="7">
    <source>
        <dbReference type="SAM" id="Phobius"/>
    </source>
</evidence>
<feature type="compositionally biased region" description="Polar residues" evidence="6">
    <location>
        <begin position="208"/>
        <end position="217"/>
    </location>
</feature>
<dbReference type="Gene3D" id="3.30.980.40">
    <property type="match status" value="1"/>
</dbReference>
<name>I4D804_DESAJ</name>
<dbReference type="KEGG" id="dai:Desaci_3019"/>
<evidence type="ECO:0000256" key="6">
    <source>
        <dbReference type="SAM" id="MobiDB-lite"/>
    </source>
</evidence>
<accession>I4D804</accession>
<dbReference type="InterPro" id="IPR002543">
    <property type="entry name" value="FtsK_dom"/>
</dbReference>
<dbReference type="InterPro" id="IPR003593">
    <property type="entry name" value="AAA+_ATPase"/>
</dbReference>
<dbReference type="AlphaFoldDB" id="I4D804"/>
<keyword evidence="7" id="KW-0812">Transmembrane</keyword>
<dbReference type="Pfam" id="PF01580">
    <property type="entry name" value="FtsK_SpoIIIE"/>
    <property type="match status" value="1"/>
</dbReference>
<keyword evidence="3 5" id="KW-0067">ATP-binding</keyword>
<dbReference type="InterPro" id="IPR018541">
    <property type="entry name" value="Ftsk_gamma"/>
</dbReference>
<sequence>MRTNRKNVNTIGIKIASILIGLFSLLGLLGGLGFSIGKQIFLKISVIFGTHFAWVVLFFCFFSAVALWIYSVQLQSFRSRAQTTAKSIHPKAVAKAQPASQVEGKPSKSWLTSSKSKSKYIEEGIPLPSGKLVNLHGFNHYFSSPEWVEIKEMDLDQAMEMEELGRDFPSYFGTGETFMPKKSPKLTLLKGLDAYFEEVDKEEKSEDLTTQSENNRPSLLETIKEKTSQPRPIFKSQADQAEFLAQFKIDRSSSGENKHDIPLVSSENDSAENLEDVEVNLESKPDQKMNMDNVFDSAAKFTTVTEGKRGSELLSDRETIPEVFADDSLQSLPDKGKDKTVDITDAEMNSKSKIQPMIEHKLEPILEPRAELILEPMSESEPIAISPTSTSISKSGPKSDLMCEPISDLISESIVDRSLETQVPITFEDEPEESVRSDFLWETPDLSLLAPVPPHIPIQDSETSKRLEKVLLDFGVKAKVVDVTRGPVITRYELAPAPGVKISKIVNLADDIALGLAARDVRIEAPIPGKAAVGIEVPNKQARSVPFREVLEAASFQQHPSKLKVALGKDIADQAIVADLIKMPHLLVAGATGSGKSVCITSIINSILFNSTPAEVKFLLVDPKMVELSQYNGIPHLLAPVVVDPKKAASALKWIVKEMENRYELFAAAGVRDVVRYNKLKSDNQSSLALPYIVVIIDELADLMLVAPGEVEEAICRLAQMARAAGIHLVIATQRPSVDVITGVIKANIPSRISFAVSSQIDSRTILDATGAEKLLGKGDMLYSPLGINKAIRVQGCLVTDEEVQRIISHWKSLGKPEYLDPERLFADTPEKSDDGNGPDDALFFEAGNLCLKTGFASTSLLQRRLKIGYTRAARLIDMLEDLGVVGGFEGSKPRQVLISMDEFSERFG</sequence>
<keyword evidence="4" id="KW-0238">DNA-binding</keyword>
<comment type="similarity">
    <text evidence="1">Belongs to the FtsK/SpoIIIE/SftA family.</text>
</comment>
<dbReference type="GO" id="GO:0003677">
    <property type="term" value="F:DNA binding"/>
    <property type="evidence" value="ECO:0007669"/>
    <property type="project" value="UniProtKB-KW"/>
</dbReference>
<protein>
    <submittedName>
        <fullName evidence="9">DNA segregation ATPase, FtsK/SpoIIIE family</fullName>
    </submittedName>
</protein>
<dbReference type="InterPro" id="IPR036390">
    <property type="entry name" value="WH_DNA-bd_sf"/>
</dbReference>
<dbReference type="STRING" id="646529.Desaci_3019"/>
<dbReference type="Gene3D" id="1.10.10.10">
    <property type="entry name" value="Winged helix-like DNA-binding domain superfamily/Winged helix DNA-binding domain"/>
    <property type="match status" value="1"/>
</dbReference>
<evidence type="ECO:0000256" key="3">
    <source>
        <dbReference type="ARBA" id="ARBA00022840"/>
    </source>
</evidence>
<dbReference type="eggNOG" id="COG1674">
    <property type="taxonomic scope" value="Bacteria"/>
</dbReference>
<keyword evidence="7" id="KW-0472">Membrane</keyword>
<feature type="region of interest" description="Disordered" evidence="6">
    <location>
        <begin position="201"/>
        <end position="233"/>
    </location>
</feature>